<comment type="caution">
    <text evidence="4">The sequence shown here is derived from an EMBL/GenBank/DDBJ whole genome shotgun (WGS) entry which is preliminary data.</text>
</comment>
<dbReference type="GO" id="GO:0016020">
    <property type="term" value="C:membrane"/>
    <property type="evidence" value="ECO:0007669"/>
    <property type="project" value="InterPro"/>
</dbReference>
<dbReference type="GO" id="GO:0140625">
    <property type="term" value="F:opioid growth factor receptor activity"/>
    <property type="evidence" value="ECO:0007669"/>
    <property type="project" value="InterPro"/>
</dbReference>
<feature type="region of interest" description="Disordered" evidence="2">
    <location>
        <begin position="162"/>
        <end position="202"/>
    </location>
</feature>
<dbReference type="InterPro" id="IPR006757">
    <property type="entry name" value="OGF_rcpt"/>
</dbReference>
<dbReference type="PANTHER" id="PTHR14015:SF2">
    <property type="entry name" value="OPIOID GROWTH FACTOR RECEPTOR (OGFR) CONSERVED DOMAIN-CONTAINING PROTEIN"/>
    <property type="match status" value="1"/>
</dbReference>
<dbReference type="PANTHER" id="PTHR14015">
    <property type="entry name" value="OPIOID GROWTH FACTOR RECEPTOR OGFR ZETA-TYPE OPIOID RECEPTOR"/>
    <property type="match status" value="1"/>
</dbReference>
<feature type="domain" description="Opioid growth factor receptor (OGFr) conserved" evidence="3">
    <location>
        <begin position="2"/>
        <end position="165"/>
    </location>
</feature>
<protein>
    <recommendedName>
        <fullName evidence="3">Opioid growth factor receptor (OGFr) conserved domain-containing protein</fullName>
    </recommendedName>
</protein>
<evidence type="ECO:0000256" key="2">
    <source>
        <dbReference type="SAM" id="MobiDB-lite"/>
    </source>
</evidence>
<dbReference type="InterPro" id="IPR039574">
    <property type="entry name" value="OGFr"/>
</dbReference>
<dbReference type="Pfam" id="PF04664">
    <property type="entry name" value="OGFr_N"/>
    <property type="match status" value="1"/>
</dbReference>
<dbReference type="AlphaFoldDB" id="A0A819YJX1"/>
<name>A0A819YJX1_9BILA</name>
<proteinExistence type="inferred from homology"/>
<dbReference type="Proteomes" id="UP000663868">
    <property type="component" value="Unassembled WGS sequence"/>
</dbReference>
<sequence length="202" mass="23885">RQLEYHHGYIQWLFPLQERGLNISAEPLQKHEIESISKDEKALKRLLESYKLMLDFYGFKLVDENTGELRRLSGDSYKSRFRNLDTSSHNYLRITRILKCLGEFKYEYLKFPFLAAILRESITENKLSNCLRSCKDYWIETLRSPDERRAIRQYARELVEYRNKGMTPPKTHKAHRPQSTSAAAEETENMSSAKGDDDDHME</sequence>
<accession>A0A819YJX1</accession>
<evidence type="ECO:0000313" key="4">
    <source>
        <dbReference type="EMBL" id="CAF4161035.1"/>
    </source>
</evidence>
<evidence type="ECO:0000313" key="5">
    <source>
        <dbReference type="Proteomes" id="UP000663868"/>
    </source>
</evidence>
<organism evidence="4 5">
    <name type="scientific">Adineta steineri</name>
    <dbReference type="NCBI Taxonomy" id="433720"/>
    <lineage>
        <taxon>Eukaryota</taxon>
        <taxon>Metazoa</taxon>
        <taxon>Spiralia</taxon>
        <taxon>Gnathifera</taxon>
        <taxon>Rotifera</taxon>
        <taxon>Eurotatoria</taxon>
        <taxon>Bdelloidea</taxon>
        <taxon>Adinetida</taxon>
        <taxon>Adinetidae</taxon>
        <taxon>Adineta</taxon>
    </lineage>
</organism>
<comment type="similarity">
    <text evidence="1">Belongs to the opioid growth factor receptor family.</text>
</comment>
<gene>
    <name evidence="4" type="ORF">KXQ929_LOCUS37816</name>
</gene>
<feature type="non-terminal residue" evidence="4">
    <location>
        <position position="1"/>
    </location>
</feature>
<reference evidence="4" key="1">
    <citation type="submission" date="2021-02" db="EMBL/GenBank/DDBJ databases">
        <authorList>
            <person name="Nowell W R."/>
        </authorList>
    </citation>
    <scope>NUCLEOTIDE SEQUENCE</scope>
</reference>
<dbReference type="EMBL" id="CAJOBB010006451">
    <property type="protein sequence ID" value="CAF4161035.1"/>
    <property type="molecule type" value="Genomic_DNA"/>
</dbReference>
<evidence type="ECO:0000259" key="3">
    <source>
        <dbReference type="Pfam" id="PF04664"/>
    </source>
</evidence>
<evidence type="ECO:0000256" key="1">
    <source>
        <dbReference type="ARBA" id="ARBA00010365"/>
    </source>
</evidence>